<comment type="caution">
    <text evidence="3">The sequence shown here is derived from an EMBL/GenBank/DDBJ whole genome shotgun (WGS) entry which is preliminary data.</text>
</comment>
<name>A0ABN3XS10_9ACTN</name>
<dbReference type="Pfam" id="PF00534">
    <property type="entry name" value="Glycos_transf_1"/>
    <property type="match status" value="1"/>
</dbReference>
<organism evidence="3 4">
    <name type="scientific">Streptosporangium longisporum</name>
    <dbReference type="NCBI Taxonomy" id="46187"/>
    <lineage>
        <taxon>Bacteria</taxon>
        <taxon>Bacillati</taxon>
        <taxon>Actinomycetota</taxon>
        <taxon>Actinomycetes</taxon>
        <taxon>Streptosporangiales</taxon>
        <taxon>Streptosporangiaceae</taxon>
        <taxon>Streptosporangium</taxon>
    </lineage>
</organism>
<dbReference type="PANTHER" id="PTHR12526">
    <property type="entry name" value="GLYCOSYLTRANSFERASE"/>
    <property type="match status" value="1"/>
</dbReference>
<gene>
    <name evidence="3" type="ORF">GCM10017559_05830</name>
</gene>
<dbReference type="SUPFAM" id="SSF53756">
    <property type="entry name" value="UDP-Glycosyltransferase/glycogen phosphorylase"/>
    <property type="match status" value="1"/>
</dbReference>
<evidence type="ECO:0000313" key="4">
    <source>
        <dbReference type="Proteomes" id="UP001499930"/>
    </source>
</evidence>
<dbReference type="Proteomes" id="UP001499930">
    <property type="component" value="Unassembled WGS sequence"/>
</dbReference>
<dbReference type="InterPro" id="IPR001296">
    <property type="entry name" value="Glyco_trans_1"/>
</dbReference>
<feature type="domain" description="Glycosyl transferase family 1" evidence="2">
    <location>
        <begin position="56"/>
        <end position="211"/>
    </location>
</feature>
<accession>A0ABN3XS10</accession>
<dbReference type="Gene3D" id="3.40.50.2000">
    <property type="entry name" value="Glycogen Phosphorylase B"/>
    <property type="match status" value="2"/>
</dbReference>
<proteinExistence type="predicted"/>
<sequence>MLRLIKRRYGRFDAFVTLTEADRKQYAGALKNNAPGRLLRIPNAVPPLAGEISTLREKTVIAIGRVVYAKGFDRLVKAWKDVAEAHPDWVLRIYGGGTPDREQRLRERIEEAGLSGKVFLMGSSKEIGEELARSSIYVVSSRYEGFGMTILEAMSKGVPVVSFDCPHGPREIITHEHDGLLIRSGKPSALAEGVRRLIEDEDLRLRLGGNALRTASRYDLDVVGAEWDALLNDLGRRSHLRSCSLGTAVW</sequence>
<reference evidence="4" key="1">
    <citation type="journal article" date="2019" name="Int. J. Syst. Evol. Microbiol.">
        <title>The Global Catalogue of Microorganisms (GCM) 10K type strain sequencing project: providing services to taxonomists for standard genome sequencing and annotation.</title>
        <authorList>
            <consortium name="The Broad Institute Genomics Platform"/>
            <consortium name="The Broad Institute Genome Sequencing Center for Infectious Disease"/>
            <person name="Wu L."/>
            <person name="Ma J."/>
        </authorList>
    </citation>
    <scope>NUCLEOTIDE SEQUENCE [LARGE SCALE GENOMIC DNA]</scope>
    <source>
        <strain evidence="4">JCM 3106</strain>
    </source>
</reference>
<dbReference type="EMBL" id="BAAAWD010000003">
    <property type="protein sequence ID" value="GAA2988795.1"/>
    <property type="molecule type" value="Genomic_DNA"/>
</dbReference>
<evidence type="ECO:0000256" key="1">
    <source>
        <dbReference type="ARBA" id="ARBA00022679"/>
    </source>
</evidence>
<keyword evidence="4" id="KW-1185">Reference proteome</keyword>
<evidence type="ECO:0000259" key="2">
    <source>
        <dbReference type="Pfam" id="PF00534"/>
    </source>
</evidence>
<dbReference type="PANTHER" id="PTHR12526:SF627">
    <property type="entry name" value="D-RHAMNOSYLTRANSFERASE WBPZ"/>
    <property type="match status" value="1"/>
</dbReference>
<keyword evidence="1" id="KW-0808">Transferase</keyword>
<evidence type="ECO:0000313" key="3">
    <source>
        <dbReference type="EMBL" id="GAA2988795.1"/>
    </source>
</evidence>
<protein>
    <recommendedName>
        <fullName evidence="2">Glycosyl transferase family 1 domain-containing protein</fullName>
    </recommendedName>
</protein>
<dbReference type="RefSeq" id="WP_344887802.1">
    <property type="nucleotide sequence ID" value="NZ_BAAAWD010000003.1"/>
</dbReference>